<feature type="region of interest" description="Disordered" evidence="3">
    <location>
        <begin position="28"/>
        <end position="83"/>
    </location>
</feature>
<proteinExistence type="predicted"/>
<dbReference type="Proteomes" id="UP000075920">
    <property type="component" value="Unassembled WGS sequence"/>
</dbReference>
<name>A0A182VRG5_9DIPT</name>
<feature type="compositionally biased region" description="Acidic residues" evidence="3">
    <location>
        <begin position="36"/>
        <end position="50"/>
    </location>
</feature>
<feature type="region of interest" description="Disordered" evidence="3">
    <location>
        <begin position="207"/>
        <end position="268"/>
    </location>
</feature>
<dbReference type="InterPro" id="IPR039045">
    <property type="entry name" value="SCHIP_1"/>
</dbReference>
<dbReference type="InterPro" id="IPR015649">
    <property type="entry name" value="SCHIP_1_C"/>
</dbReference>
<dbReference type="AlphaFoldDB" id="A0A182VRG5"/>
<protein>
    <submittedName>
        <fullName evidence="5">SCHIP-1 domain-containing protein</fullName>
    </submittedName>
</protein>
<accession>A0A182VRG5</accession>
<feature type="compositionally biased region" description="Acidic residues" evidence="3">
    <location>
        <begin position="228"/>
        <end position="257"/>
    </location>
</feature>
<feature type="coiled-coil region" evidence="2">
    <location>
        <begin position="620"/>
        <end position="647"/>
    </location>
</feature>
<reference evidence="5" key="2">
    <citation type="submission" date="2020-05" db="UniProtKB">
        <authorList>
            <consortium name="EnsemblMetazoa"/>
        </authorList>
    </citation>
    <scope>IDENTIFICATION</scope>
    <source>
        <strain evidence="5">MINIMUS1</strain>
    </source>
</reference>
<feature type="compositionally biased region" description="Basic and acidic residues" evidence="3">
    <location>
        <begin position="51"/>
        <end position="65"/>
    </location>
</feature>
<dbReference type="STRING" id="112268.A0A182VRG5"/>
<keyword evidence="1 2" id="KW-0175">Coiled coil</keyword>
<keyword evidence="6" id="KW-1185">Reference proteome</keyword>
<evidence type="ECO:0000313" key="6">
    <source>
        <dbReference type="Proteomes" id="UP000075920"/>
    </source>
</evidence>
<dbReference type="EnsemblMetazoa" id="AMIN000651-RA">
    <property type="protein sequence ID" value="AMIN000651-PA"/>
    <property type="gene ID" value="AMIN000651"/>
</dbReference>
<dbReference type="Pfam" id="PF10148">
    <property type="entry name" value="SCHIP-1_C"/>
    <property type="match status" value="1"/>
</dbReference>
<evidence type="ECO:0000259" key="4">
    <source>
        <dbReference type="Pfam" id="PF10148"/>
    </source>
</evidence>
<dbReference type="GO" id="GO:0030054">
    <property type="term" value="C:cell junction"/>
    <property type="evidence" value="ECO:0007669"/>
    <property type="project" value="TreeGrafter"/>
</dbReference>
<evidence type="ECO:0000313" key="5">
    <source>
        <dbReference type="EnsemblMetazoa" id="AMIN000651-PA"/>
    </source>
</evidence>
<feature type="compositionally biased region" description="Low complexity" evidence="3">
    <location>
        <begin position="355"/>
        <end position="367"/>
    </location>
</feature>
<evidence type="ECO:0000256" key="2">
    <source>
        <dbReference type="SAM" id="Coils"/>
    </source>
</evidence>
<sequence length="724" mass="81914">MCTRIRKGIINPNYPGFQSLAYTLNEDNFDYSSENPSDDDEDSYVSESDDNEMKQRDKEPERPGDENGNSYDINGPAEEPSVHLNSTMDIPVVRSSPYHPPMMTTLESEEIFPSDSPYHRTQLITDGRKSPTLTTDMFGTEEQLEATVIYACTPPDIVLQHSYDHRSTVLGSYNELPNVTLELSNSQKPDLIPEQQSVEQRQLKNNHELDTLTKLDDHPEQDRSATTLEDEDENDTNEREEDEDENDMEHDDQDDRDIEGNRSPPSPAIELLQASVGQISIVNRDICTNLQQDTSLHSDTSLNDMTQCYGSLAEEEPLSEDSEHESDEGEFEYKRYNAEDTNNSYVTSPRDVPTSGDSGDSAGSSPGEVQYHLVDDCSNQTVQITRSRQSNDQSPTNHFHLLQHYSTPGTMDYHNNSTQLSHGLEHEINRNDYYGSLAGQFAQTANASGEFGRPNVAHSDRIANRDGTDCADARPSTLQLTRREANFSSYSAHTAGGDIQTSSYKEQKNPDANTRTLSTEMVVPARQFQKVPKVNPFCEALLQESDTCDFFTKQAKLQIEARMALCQAKDMAHMQMEFEKRSLPLSPVTRVIHTAVEKAGLSLAPDKRRLSRYYLTRLNVHQLQTILTELQGHAEVLNEELVELLMERDDLHISQDATLIDIEDLSRYLCAKEQTIIHAERQRKSHYWGSNRVVHHQQHPKQPSLPQPPIRSTCGTAIPAYRYH</sequence>
<dbReference type="GO" id="GO:0035332">
    <property type="term" value="P:positive regulation of hippo signaling"/>
    <property type="evidence" value="ECO:0007669"/>
    <property type="project" value="TreeGrafter"/>
</dbReference>
<dbReference type="VEuPathDB" id="VectorBase:AMIN000651"/>
<feature type="compositionally biased region" description="Basic and acidic residues" evidence="3">
    <location>
        <begin position="207"/>
        <end position="223"/>
    </location>
</feature>
<feature type="region of interest" description="Disordered" evidence="3">
    <location>
        <begin position="336"/>
        <end position="370"/>
    </location>
</feature>
<reference evidence="6" key="1">
    <citation type="submission" date="2013-03" db="EMBL/GenBank/DDBJ databases">
        <title>The Genome Sequence of Anopheles minimus MINIMUS1.</title>
        <authorList>
            <consortium name="The Broad Institute Genomics Platform"/>
            <person name="Neafsey D.E."/>
            <person name="Walton C."/>
            <person name="Walker B."/>
            <person name="Young S.K."/>
            <person name="Zeng Q."/>
            <person name="Gargeya S."/>
            <person name="Fitzgerald M."/>
            <person name="Haas B."/>
            <person name="Abouelleil A."/>
            <person name="Allen A.W."/>
            <person name="Alvarado L."/>
            <person name="Arachchi H.M."/>
            <person name="Berlin A.M."/>
            <person name="Chapman S.B."/>
            <person name="Gainer-Dewar J."/>
            <person name="Goldberg J."/>
            <person name="Griggs A."/>
            <person name="Gujja S."/>
            <person name="Hansen M."/>
            <person name="Howarth C."/>
            <person name="Imamovic A."/>
            <person name="Ireland A."/>
            <person name="Larimer J."/>
            <person name="McCowan C."/>
            <person name="Murphy C."/>
            <person name="Pearson M."/>
            <person name="Poon T.W."/>
            <person name="Priest M."/>
            <person name="Roberts A."/>
            <person name="Saif S."/>
            <person name="Shea T."/>
            <person name="Sisk P."/>
            <person name="Sykes S."/>
            <person name="Wortman J."/>
            <person name="Nusbaum C."/>
            <person name="Birren B."/>
        </authorList>
    </citation>
    <scope>NUCLEOTIDE SEQUENCE [LARGE SCALE GENOMIC DNA]</scope>
    <source>
        <strain evidence="6">MINIMUS1</strain>
    </source>
</reference>
<feature type="region of interest" description="Disordered" evidence="3">
    <location>
        <begin position="492"/>
        <end position="512"/>
    </location>
</feature>
<dbReference type="PANTHER" id="PTHR13103:SF2">
    <property type="entry name" value="IQCJ-SCHIP1 READTHROUGH TRANSCRIPT PROTEIN-RELATED"/>
    <property type="match status" value="1"/>
</dbReference>
<feature type="domain" description="Schwannomin interacting protein 1 C-terminal" evidence="4">
    <location>
        <begin position="505"/>
        <end position="676"/>
    </location>
</feature>
<evidence type="ECO:0000256" key="1">
    <source>
        <dbReference type="ARBA" id="ARBA00023054"/>
    </source>
</evidence>
<dbReference type="GO" id="GO:0005886">
    <property type="term" value="C:plasma membrane"/>
    <property type="evidence" value="ECO:0007669"/>
    <property type="project" value="TreeGrafter"/>
</dbReference>
<feature type="compositionally biased region" description="Polar residues" evidence="3">
    <location>
        <begin position="499"/>
        <end position="512"/>
    </location>
</feature>
<evidence type="ECO:0000256" key="3">
    <source>
        <dbReference type="SAM" id="MobiDB-lite"/>
    </source>
</evidence>
<organism evidence="5 6">
    <name type="scientific">Anopheles minimus</name>
    <dbReference type="NCBI Taxonomy" id="112268"/>
    <lineage>
        <taxon>Eukaryota</taxon>
        <taxon>Metazoa</taxon>
        <taxon>Ecdysozoa</taxon>
        <taxon>Arthropoda</taxon>
        <taxon>Hexapoda</taxon>
        <taxon>Insecta</taxon>
        <taxon>Pterygota</taxon>
        <taxon>Neoptera</taxon>
        <taxon>Endopterygota</taxon>
        <taxon>Diptera</taxon>
        <taxon>Nematocera</taxon>
        <taxon>Culicoidea</taxon>
        <taxon>Culicidae</taxon>
        <taxon>Anophelinae</taxon>
        <taxon>Anopheles</taxon>
    </lineage>
</organism>
<dbReference type="PANTHER" id="PTHR13103">
    <property type="entry name" value="SCHWANNOMIN INTERACTING PROTEIN 1"/>
    <property type="match status" value="1"/>
</dbReference>